<feature type="region of interest" description="Disordered" evidence="1">
    <location>
        <begin position="662"/>
        <end position="760"/>
    </location>
</feature>
<evidence type="ECO:0000256" key="1">
    <source>
        <dbReference type="SAM" id="MobiDB-lite"/>
    </source>
</evidence>
<evidence type="ECO:0000313" key="2">
    <source>
        <dbReference type="EMBL" id="RKO98733.1"/>
    </source>
</evidence>
<feature type="compositionally biased region" description="Acidic residues" evidence="1">
    <location>
        <begin position="70"/>
        <end position="79"/>
    </location>
</feature>
<feature type="compositionally biased region" description="Low complexity" evidence="1">
    <location>
        <begin position="670"/>
        <end position="684"/>
    </location>
</feature>
<feature type="compositionally biased region" description="Basic and acidic residues" evidence="1">
    <location>
        <begin position="782"/>
        <end position="800"/>
    </location>
</feature>
<keyword evidence="3" id="KW-1185">Reference proteome</keyword>
<evidence type="ECO:0000313" key="3">
    <source>
        <dbReference type="Proteomes" id="UP000274922"/>
    </source>
</evidence>
<feature type="compositionally biased region" description="Polar residues" evidence="1">
    <location>
        <begin position="189"/>
        <end position="200"/>
    </location>
</feature>
<protein>
    <submittedName>
        <fullName evidence="2">Uncharacterized protein</fullName>
    </submittedName>
</protein>
<feature type="compositionally biased region" description="Polar residues" evidence="1">
    <location>
        <begin position="693"/>
        <end position="709"/>
    </location>
</feature>
<organism evidence="2 3">
    <name type="scientific">Caulochytrium protostelioides</name>
    <dbReference type="NCBI Taxonomy" id="1555241"/>
    <lineage>
        <taxon>Eukaryota</taxon>
        <taxon>Fungi</taxon>
        <taxon>Fungi incertae sedis</taxon>
        <taxon>Chytridiomycota</taxon>
        <taxon>Chytridiomycota incertae sedis</taxon>
        <taxon>Chytridiomycetes</taxon>
        <taxon>Caulochytriales</taxon>
        <taxon>Caulochytriaceae</taxon>
        <taxon>Caulochytrium</taxon>
    </lineage>
</organism>
<feature type="compositionally biased region" description="Low complexity" evidence="1">
    <location>
        <begin position="461"/>
        <end position="474"/>
    </location>
</feature>
<feature type="compositionally biased region" description="Low complexity" evidence="1">
    <location>
        <begin position="427"/>
        <end position="444"/>
    </location>
</feature>
<feature type="region of interest" description="Disordered" evidence="1">
    <location>
        <begin position="139"/>
        <end position="201"/>
    </location>
</feature>
<feature type="compositionally biased region" description="Pro residues" evidence="1">
    <location>
        <begin position="263"/>
        <end position="274"/>
    </location>
</feature>
<feature type="region of interest" description="Disordered" evidence="1">
    <location>
        <begin position="1"/>
        <end position="105"/>
    </location>
</feature>
<feature type="region of interest" description="Disordered" evidence="1">
    <location>
        <begin position="531"/>
        <end position="606"/>
    </location>
</feature>
<feature type="region of interest" description="Disordered" evidence="1">
    <location>
        <begin position="782"/>
        <end position="808"/>
    </location>
</feature>
<reference evidence="3" key="1">
    <citation type="journal article" date="2018" name="Nat. Microbiol.">
        <title>Leveraging single-cell genomics to expand the fungal tree of life.</title>
        <authorList>
            <person name="Ahrendt S.R."/>
            <person name="Quandt C.A."/>
            <person name="Ciobanu D."/>
            <person name="Clum A."/>
            <person name="Salamov A."/>
            <person name="Andreopoulos B."/>
            <person name="Cheng J.F."/>
            <person name="Woyke T."/>
            <person name="Pelin A."/>
            <person name="Henrissat B."/>
            <person name="Reynolds N.K."/>
            <person name="Benny G.L."/>
            <person name="Smith M.E."/>
            <person name="James T.Y."/>
            <person name="Grigoriev I.V."/>
        </authorList>
    </citation>
    <scope>NUCLEOTIDE SEQUENCE [LARGE SCALE GENOMIC DNA]</scope>
    <source>
        <strain evidence="3">ATCC 52028</strain>
    </source>
</reference>
<feature type="compositionally biased region" description="Low complexity" evidence="1">
    <location>
        <begin position="60"/>
        <end position="69"/>
    </location>
</feature>
<feature type="region of interest" description="Disordered" evidence="1">
    <location>
        <begin position="427"/>
        <end position="491"/>
    </location>
</feature>
<gene>
    <name evidence="2" type="ORF">CXG81DRAFT_21088</name>
</gene>
<feature type="compositionally biased region" description="Basic and acidic residues" evidence="1">
    <location>
        <begin position="139"/>
        <end position="155"/>
    </location>
</feature>
<dbReference type="Proteomes" id="UP000274922">
    <property type="component" value="Unassembled WGS sequence"/>
</dbReference>
<dbReference type="AlphaFoldDB" id="A0A4P9X1F5"/>
<sequence length="808" mass="82802">MSLEDPSAVPVETAVRTMPDAPWSPASTARTSFFSADSALEPASPSGRDRLSPGLAHTTAAAAAAPAAAVDDDDDDADAYADAHEYETGASDAAPSDDATNLMDLVPLSDAADAGRSTFSGASSPPISFDAARDDVALNDVALDRRDGLRLDRPVLSESDGADAADDAAAGGVPLAQRAPLSDDDSAVASPSLSPSQAQIASWKAPATRALMGSIVWPSPPASSPTSSPASSPPSPPPRPPRRVRAVPPLDARATSSAATTGVPPPWPPSPPSPAELCRRPAPLTERASRASRATATVAARPLRWLGAMHDGLAMSPILGPGASVSTAAATLASEAASAAWVPHAGSGHLAPRSSSLRSPLKRRSLTQDDVISVRASMSAFLLVRAAAAAAARSSNSCSSSSSRVSAWCADRPGRGRLEEGVVSALAPVSAAPSESSASSPPASRTRSPHDSGIVMTDVIPDSPGSASPGSGAATHRSATSTDGVATPLTPWNNDAVGAGVDAPYPLVGGAPPAAILSELVGEGMSLHRVLKRPPPRSSSYWHGVAVSSGPRCSGSYSDSADGGHDDSGSGSGSSSGSSSENGRDVQDHVPLARRPPIVTTRPPALARVMAPTRSLAPFSDASIARRHLSSALKPPDDGPRVDLAGAHHRNAVLAVRQQHPSLNSMPDASPLTSTSPVLPSLSTRRSALASPRSISTASLGSALWSHQQRMQREAAPPPRPSSLAPPHAADPARSGKPDRRARRPNLPRPSGIKWPMPPRSMTPVALANSWARVLRLPRTKAWRERQRQSCPDFGERDACEGSARGVA</sequence>
<proteinExistence type="predicted"/>
<name>A0A4P9X1F5_9FUNG</name>
<feature type="compositionally biased region" description="Polar residues" evidence="1">
    <location>
        <begin position="25"/>
        <end position="35"/>
    </location>
</feature>
<feature type="region of interest" description="Disordered" evidence="1">
    <location>
        <begin position="216"/>
        <end position="279"/>
    </location>
</feature>
<accession>A0A4P9X1F5</accession>
<dbReference type="EMBL" id="ML014372">
    <property type="protein sequence ID" value="RKO98733.1"/>
    <property type="molecule type" value="Genomic_DNA"/>
</dbReference>